<dbReference type="InterPro" id="IPR025668">
    <property type="entry name" value="Tnp_DDE_dom"/>
</dbReference>
<proteinExistence type="predicted"/>
<reference evidence="3" key="1">
    <citation type="submission" date="2017-04" db="EMBL/GenBank/DDBJ databases">
        <title>Genome evolution of the luminous symbionts of deep sea anglerfish.</title>
        <authorList>
            <person name="Hendry T.A."/>
        </authorList>
    </citation>
    <scope>NUCLEOTIDE SEQUENCE [LARGE SCALE GENOMIC DNA]</scope>
</reference>
<evidence type="ECO:0000313" key="3">
    <source>
        <dbReference type="Proteomes" id="UP000218160"/>
    </source>
</evidence>
<evidence type="ECO:0000313" key="2">
    <source>
        <dbReference type="EMBL" id="ATF09969.1"/>
    </source>
</evidence>
<name>A0A291BAC5_9GAMM</name>
<sequence length="77" mass="8926">MMTHHQASIFNTIEKVHKNLLILFVKQVQLPLSYPHYSCLNKQVKPIDVTFKTTTQRTIPHLAIDSTGMTVYGKDEW</sequence>
<keyword evidence="3" id="KW-1185">Reference proteome</keyword>
<dbReference type="EMBL" id="CP020660">
    <property type="protein sequence ID" value="ATF09969.1"/>
    <property type="molecule type" value="Genomic_DNA"/>
</dbReference>
<evidence type="ECO:0000259" key="1">
    <source>
        <dbReference type="Pfam" id="PF13737"/>
    </source>
</evidence>
<gene>
    <name evidence="2" type="ORF">BTN50_1495</name>
</gene>
<protein>
    <submittedName>
        <fullName evidence="2">Mobile element protein</fullName>
    </submittedName>
</protein>
<dbReference type="Proteomes" id="UP000218160">
    <property type="component" value="Chromosome 1"/>
</dbReference>
<dbReference type="AlphaFoldDB" id="A0A291BAC5"/>
<accession>A0A291BAC5</accession>
<dbReference type="KEGG" id="elux:BTN50_1495"/>
<dbReference type="Pfam" id="PF13737">
    <property type="entry name" value="DDE_Tnp_1_5"/>
    <property type="match status" value="1"/>
</dbReference>
<feature type="domain" description="Transposase DDE" evidence="1">
    <location>
        <begin position="22"/>
        <end position="74"/>
    </location>
</feature>
<organism evidence="2 3">
    <name type="scientific">Candidatus Enterovibrio altilux</name>
    <dbReference type="NCBI Taxonomy" id="1927128"/>
    <lineage>
        <taxon>Bacteria</taxon>
        <taxon>Pseudomonadati</taxon>
        <taxon>Pseudomonadota</taxon>
        <taxon>Gammaproteobacteria</taxon>
        <taxon>Vibrionales</taxon>
        <taxon>Vibrionaceae</taxon>
        <taxon>Enterovibrio</taxon>
    </lineage>
</organism>